<evidence type="ECO:0000259" key="18">
    <source>
        <dbReference type="SMART" id="SM00918"/>
    </source>
</evidence>
<evidence type="ECO:0000256" key="3">
    <source>
        <dbReference type="ARBA" id="ARBA00022475"/>
    </source>
</evidence>
<gene>
    <name evidence="19" type="ORF">OS493_032941</name>
</gene>
<feature type="transmembrane region" description="Helical" evidence="16">
    <location>
        <begin position="628"/>
        <end position="649"/>
    </location>
</feature>
<evidence type="ECO:0000256" key="16">
    <source>
        <dbReference type="SAM" id="Phobius"/>
    </source>
</evidence>
<dbReference type="SMART" id="SM00079">
    <property type="entry name" value="PBPe"/>
    <property type="match status" value="1"/>
</dbReference>
<dbReference type="InterPro" id="IPR001320">
    <property type="entry name" value="Iontro_rcpt_C"/>
</dbReference>
<dbReference type="PRINTS" id="PR00177">
    <property type="entry name" value="NMDARECEPTOR"/>
</dbReference>
<dbReference type="SUPFAM" id="SSF53822">
    <property type="entry name" value="Periplasmic binding protein-like I"/>
    <property type="match status" value="1"/>
</dbReference>
<sequence length="973" mass="111110">MVRDDRETVNVAIFFNASDRYLPSIIQNTEDMFRASRLENNLQQNENSLKVSVSPRWLHASKIGHSHIGLNDSLHEIWNISSKIQGAIFVDINSDSLFVSSFLERLAVPTIGIFQRKEQPRTQESPADFTRVALPSIKYYVQVIWEFMKRIERRSLSLVLSADSDGKEFAGSMTQVAKDEKWVIKNIFWLIGNSTLSPENTIESIISHKSDVVVVHSRDRHNERLFRAFKELANTTDAIWVLTDITEYGISDIDVLPTGLIKISARLRETNCDYTLYSDAIYDALLLYQVVFEAVRGKNRYQTSEEEACFGEIEDSKDVQDLVKIRLKETFIEGRSSLFVKPSLYERTGATFEIWNHRREVNGAKHWSLVGLRTPTGFALDTFLAPNGSAITAPAVPVTHTLRVPVNEYYPWVQIQDPRLDNKGKYYCIGRSQLCYKFHDSSRNNKTTLCCHGVSIDLLVMIQNDLGFRSEIYFTPDGNYGDFDEKTNTWNGIVGEVLSGKADFAIDISMNEMRYEYLDYANPFIHLALNILVLKDLEVNDEIQWNSWLDPFQYQLWFSILGFINIILIVIWWIDRKSPTGNHKQLDSEDDGFTLLDSMTYVWGVAFGKDIGAEKTPRSNSARCISTFYAFFALIVVNTYCANLMAFLVQEHFQLPISGIRDAKIRHPSLVPPKGFKLGVMKDSQEESYFKFHSEDIFREIYHTNVKVNLVRNFADGLEKLKNREIHGLVGDYLSLSQVANRDKNCSYSLAGPNFFNFGLGLALPKASPWLHDINQAVLKNQENGSIQAIEERWFNKKSCDGKPFNPLDIINFSGLFMAVVIVIGFCVVAVLVEFCVIAVMIKYGDRLGAIEKFIKRFVFNVNKGEEDQLNVQYSFVLRRQRTASWDIAAANARATEFEELGFHNNAFSLAQQQSTMPGEINRKGTVHFRVHENGEIMNGLSEITNYEHSNGNFSRTKSFEQNGSRNFTVTKL</sequence>
<evidence type="ECO:0000313" key="20">
    <source>
        <dbReference type="Proteomes" id="UP001163046"/>
    </source>
</evidence>
<evidence type="ECO:0000313" key="19">
    <source>
        <dbReference type="EMBL" id="KAJ7322758.1"/>
    </source>
</evidence>
<feature type="binding site" evidence="13">
    <location>
        <position position="732"/>
    </location>
    <ligand>
        <name>L-glutamate</name>
        <dbReference type="ChEBI" id="CHEBI:29985"/>
    </ligand>
</feature>
<dbReference type="FunFam" id="3.40.190.10:FF:000078">
    <property type="entry name" value="glutamate receptor ionotropic, NMDA 3B"/>
    <property type="match status" value="1"/>
</dbReference>
<keyword evidence="11" id="KW-1071">Ligand-gated ion channel</keyword>
<keyword evidence="3" id="KW-1003">Cell membrane</keyword>
<reference evidence="19" key="1">
    <citation type="submission" date="2023-01" db="EMBL/GenBank/DDBJ databases">
        <title>Genome assembly of the deep-sea coral Lophelia pertusa.</title>
        <authorList>
            <person name="Herrera S."/>
            <person name="Cordes E."/>
        </authorList>
    </citation>
    <scope>NUCLEOTIDE SEQUENCE</scope>
    <source>
        <strain evidence="19">USNM1676648</strain>
        <tissue evidence="19">Polyp</tissue>
    </source>
</reference>
<dbReference type="OrthoDB" id="5984008at2759"/>
<protein>
    <recommendedName>
        <fullName evidence="21">Ionotropic glutamate receptor</fullName>
    </recommendedName>
</protein>
<dbReference type="Gene3D" id="1.10.287.70">
    <property type="match status" value="1"/>
</dbReference>
<evidence type="ECO:0000256" key="1">
    <source>
        <dbReference type="ARBA" id="ARBA00004651"/>
    </source>
</evidence>
<evidence type="ECO:0000256" key="7">
    <source>
        <dbReference type="ARBA" id="ARBA00023065"/>
    </source>
</evidence>
<feature type="domain" description="Ionotropic glutamate receptor L-glutamate and glycine-binding" evidence="18">
    <location>
        <begin position="438"/>
        <end position="499"/>
    </location>
</feature>
<evidence type="ECO:0000256" key="10">
    <source>
        <dbReference type="ARBA" id="ARBA00023180"/>
    </source>
</evidence>
<dbReference type="Pfam" id="PF10613">
    <property type="entry name" value="Lig_chan-Glu_bd"/>
    <property type="match status" value="1"/>
</dbReference>
<dbReference type="GO" id="GO:0005886">
    <property type="term" value="C:plasma membrane"/>
    <property type="evidence" value="ECO:0007669"/>
    <property type="project" value="UniProtKB-SubCell"/>
</dbReference>
<dbReference type="GO" id="GO:0015276">
    <property type="term" value="F:ligand-gated monoatomic ion channel activity"/>
    <property type="evidence" value="ECO:0007669"/>
    <property type="project" value="InterPro"/>
</dbReference>
<evidence type="ECO:0000256" key="5">
    <source>
        <dbReference type="ARBA" id="ARBA00022989"/>
    </source>
</evidence>
<dbReference type="InterPro" id="IPR019594">
    <property type="entry name" value="Glu/Gly-bd"/>
</dbReference>
<evidence type="ECO:0000256" key="12">
    <source>
        <dbReference type="ARBA" id="ARBA00023303"/>
    </source>
</evidence>
<dbReference type="Proteomes" id="UP001163046">
    <property type="component" value="Unassembled WGS sequence"/>
</dbReference>
<keyword evidence="6" id="KW-0175">Coiled coil</keyword>
<feature type="site" description="Crucial to convey clamshell closure to channel opening" evidence="14">
    <location>
        <position position="657"/>
    </location>
</feature>
<feature type="transmembrane region" description="Helical" evidence="16">
    <location>
        <begin position="554"/>
        <end position="574"/>
    </location>
</feature>
<keyword evidence="5 16" id="KW-1133">Transmembrane helix</keyword>
<accession>A0A9W9Y833</accession>
<feature type="domain" description="Ionotropic glutamate receptor C-terminal" evidence="17">
    <location>
        <begin position="435"/>
        <end position="797"/>
    </location>
</feature>
<comment type="caution">
    <text evidence="19">The sequence shown here is derived from an EMBL/GenBank/DDBJ whole genome shotgun (WGS) entry which is preliminary data.</text>
</comment>
<feature type="site" description="Interaction with the cone snail toxin Con-ikot-ikot" evidence="14">
    <location>
        <position position="691"/>
    </location>
</feature>
<dbReference type="Pfam" id="PF00060">
    <property type="entry name" value="Lig_chan"/>
    <property type="match status" value="1"/>
</dbReference>
<dbReference type="EMBL" id="MU827819">
    <property type="protein sequence ID" value="KAJ7322758.1"/>
    <property type="molecule type" value="Genomic_DNA"/>
</dbReference>
<evidence type="ECO:0000256" key="13">
    <source>
        <dbReference type="PIRSR" id="PIRSR601508-1"/>
    </source>
</evidence>
<dbReference type="SUPFAM" id="SSF53850">
    <property type="entry name" value="Periplasmic binding protein-like II"/>
    <property type="match status" value="1"/>
</dbReference>
<dbReference type="InterPro" id="IPR015683">
    <property type="entry name" value="Ionotropic_Glu_rcpt"/>
</dbReference>
<feature type="transmembrane region" description="Helical" evidence="16">
    <location>
        <begin position="816"/>
        <end position="842"/>
    </location>
</feature>
<keyword evidence="20" id="KW-1185">Reference proteome</keyword>
<keyword evidence="7" id="KW-0406">Ion transport</keyword>
<keyword evidence="8 16" id="KW-0472">Membrane</keyword>
<dbReference type="PANTHER" id="PTHR18966">
    <property type="entry name" value="IONOTROPIC GLUTAMATE RECEPTOR"/>
    <property type="match status" value="1"/>
</dbReference>
<evidence type="ECO:0000256" key="2">
    <source>
        <dbReference type="ARBA" id="ARBA00022448"/>
    </source>
</evidence>
<dbReference type="AlphaFoldDB" id="A0A9W9Y833"/>
<evidence type="ECO:0000256" key="6">
    <source>
        <dbReference type="ARBA" id="ARBA00023054"/>
    </source>
</evidence>
<evidence type="ECO:0000256" key="14">
    <source>
        <dbReference type="PIRSR" id="PIRSR601508-2"/>
    </source>
</evidence>
<dbReference type="GO" id="GO:0043226">
    <property type="term" value="C:organelle"/>
    <property type="evidence" value="ECO:0007669"/>
    <property type="project" value="UniProtKB-ARBA"/>
</dbReference>
<proteinExistence type="predicted"/>
<evidence type="ECO:0000256" key="8">
    <source>
        <dbReference type="ARBA" id="ARBA00023136"/>
    </source>
</evidence>
<keyword evidence="4 16" id="KW-0812">Transmembrane</keyword>
<evidence type="ECO:0000256" key="11">
    <source>
        <dbReference type="ARBA" id="ARBA00023286"/>
    </source>
</evidence>
<evidence type="ECO:0000256" key="4">
    <source>
        <dbReference type="ARBA" id="ARBA00022692"/>
    </source>
</evidence>
<keyword evidence="10" id="KW-0325">Glycoprotein</keyword>
<feature type="site" description="Interaction with the cone snail toxin Con-ikot-ikot" evidence="14">
    <location>
        <position position="780"/>
    </location>
</feature>
<evidence type="ECO:0008006" key="21">
    <source>
        <dbReference type="Google" id="ProtNLM"/>
    </source>
</evidence>
<evidence type="ECO:0000259" key="17">
    <source>
        <dbReference type="SMART" id="SM00079"/>
    </source>
</evidence>
<comment type="subcellular location">
    <subcellularLocation>
        <location evidence="1">Cell membrane</location>
        <topology evidence="1">Multi-pass membrane protein</topology>
    </subcellularLocation>
</comment>
<keyword evidence="9" id="KW-0675">Receptor</keyword>
<organism evidence="19 20">
    <name type="scientific">Desmophyllum pertusum</name>
    <dbReference type="NCBI Taxonomy" id="174260"/>
    <lineage>
        <taxon>Eukaryota</taxon>
        <taxon>Metazoa</taxon>
        <taxon>Cnidaria</taxon>
        <taxon>Anthozoa</taxon>
        <taxon>Hexacorallia</taxon>
        <taxon>Scleractinia</taxon>
        <taxon>Caryophylliina</taxon>
        <taxon>Caryophylliidae</taxon>
        <taxon>Desmophyllum</taxon>
    </lineage>
</organism>
<dbReference type="Gene3D" id="3.40.50.2300">
    <property type="match status" value="2"/>
</dbReference>
<dbReference type="SMART" id="SM00918">
    <property type="entry name" value="Lig_chan-Glu_bd"/>
    <property type="match status" value="1"/>
</dbReference>
<evidence type="ECO:0000256" key="15">
    <source>
        <dbReference type="PIRSR" id="PIRSR601508-3"/>
    </source>
</evidence>
<keyword evidence="15" id="KW-1015">Disulfide bond</keyword>
<feature type="disulfide bond" evidence="15">
    <location>
        <begin position="746"/>
        <end position="800"/>
    </location>
</feature>
<keyword evidence="2" id="KW-0813">Transport</keyword>
<keyword evidence="12" id="KW-0407">Ion channel</keyword>
<feature type="binding site" evidence="13">
    <location>
        <position position="514"/>
    </location>
    <ligand>
        <name>L-glutamate</name>
        <dbReference type="ChEBI" id="CHEBI:29985"/>
    </ligand>
</feature>
<dbReference type="Gene3D" id="3.40.190.10">
    <property type="entry name" value="Periplasmic binding protein-like II"/>
    <property type="match status" value="2"/>
</dbReference>
<evidence type="ECO:0000256" key="9">
    <source>
        <dbReference type="ARBA" id="ARBA00023170"/>
    </source>
</evidence>
<dbReference type="GO" id="GO:0038023">
    <property type="term" value="F:signaling receptor activity"/>
    <property type="evidence" value="ECO:0007669"/>
    <property type="project" value="InterPro"/>
</dbReference>
<name>A0A9W9Y833_9CNID</name>
<dbReference type="InterPro" id="IPR001508">
    <property type="entry name" value="Iono_Glu_rcpt_met"/>
</dbReference>
<feature type="binding site" evidence="13">
    <location>
        <position position="509"/>
    </location>
    <ligand>
        <name>L-glutamate</name>
        <dbReference type="ChEBI" id="CHEBI:29985"/>
    </ligand>
</feature>
<dbReference type="InterPro" id="IPR028082">
    <property type="entry name" value="Peripla_BP_I"/>
</dbReference>